<comment type="caution">
    <text evidence="14">The sequence shown here is derived from an EMBL/GenBank/DDBJ whole genome shotgun (WGS) entry which is preliminary data.</text>
</comment>
<protein>
    <recommendedName>
        <fullName evidence="4 11">Diacylglycerol O-acyltransferase</fullName>
        <ecNumber evidence="4 11">2.3.1.20</ecNumber>
    </recommendedName>
</protein>
<dbReference type="GO" id="GO:0019432">
    <property type="term" value="P:triglyceride biosynthetic process"/>
    <property type="evidence" value="ECO:0007669"/>
    <property type="project" value="TreeGrafter"/>
</dbReference>
<dbReference type="GO" id="GO:0051701">
    <property type="term" value="P:biological process involved in interaction with host"/>
    <property type="evidence" value="ECO:0007669"/>
    <property type="project" value="TreeGrafter"/>
</dbReference>
<accession>A0A9X3N1G9</accession>
<keyword evidence="9 11" id="KW-0012">Acyltransferase</keyword>
<dbReference type="InterPro" id="IPR014292">
    <property type="entry name" value="Acyl_transf_WS/DGAT"/>
</dbReference>
<sequence>MSADDQLTALDATFLELEEADDGVLMHIGGALVFASRPGGGTPTIDEIREHVEQCLDRLPRYRQKLDLPRTGGLSWPSWKRDERFEIAAHVRHATLPAPGDERDFLDWVSDFYSHRLDRSRPLWEMVLLDGLADGWALLCKTHHCLVDGVGSLDFLGLLLGAAPAPPQSSTSPPADGSHGWLPNPFGAVTLLAGAGVAAAHLGSHAVLHPRDAFERSRGVVELLIRAELFAAPASSLNVPIGSTRLFATVNVDFHELQDIRSALGGTVNDVVLCAATGALRALLLERGEEPPRGLRAMVPVSVRREGDGGELGNQVSSLFVDLPVAESDPLRRYELVSAATKRLKAGGQAHAASALTDLTELAPPVLHAGLARSLFAKRLFNVTITNVPGPPSSLSAFGSELLEILPIVPLAADHALGIAVVSYAGAMTFGVFADRASVPDLDVLRDGIVTALSELEALARAAPVH</sequence>
<dbReference type="RefSeq" id="WP_270044274.1">
    <property type="nucleotide sequence ID" value="NZ_JAPDOD010000040.1"/>
</dbReference>
<dbReference type="AlphaFoldDB" id="A0A9X3N1G9"/>
<evidence type="ECO:0000256" key="11">
    <source>
        <dbReference type="RuleBase" id="RU361241"/>
    </source>
</evidence>
<dbReference type="EMBL" id="JAPDOD010000040">
    <property type="protein sequence ID" value="MDA0164992.1"/>
    <property type="molecule type" value="Genomic_DNA"/>
</dbReference>
<feature type="domain" description="O-acyltransferase WSD1 C-terminal" evidence="13">
    <location>
        <begin position="313"/>
        <end position="456"/>
    </location>
</feature>
<comment type="catalytic activity">
    <reaction evidence="10 11">
        <text>an acyl-CoA + a 1,2-diacyl-sn-glycerol = a triacyl-sn-glycerol + CoA</text>
        <dbReference type="Rhea" id="RHEA:10868"/>
        <dbReference type="ChEBI" id="CHEBI:17815"/>
        <dbReference type="ChEBI" id="CHEBI:57287"/>
        <dbReference type="ChEBI" id="CHEBI:58342"/>
        <dbReference type="ChEBI" id="CHEBI:64615"/>
        <dbReference type="EC" id="2.3.1.20"/>
    </reaction>
</comment>
<dbReference type="InterPro" id="IPR004255">
    <property type="entry name" value="O-acyltransferase_WSD1_N"/>
</dbReference>
<feature type="domain" description="O-acyltransferase WSD1-like N-terminal" evidence="12">
    <location>
        <begin position="7"/>
        <end position="272"/>
    </location>
</feature>
<evidence type="ECO:0000259" key="13">
    <source>
        <dbReference type="Pfam" id="PF06974"/>
    </source>
</evidence>
<evidence type="ECO:0000256" key="5">
    <source>
        <dbReference type="ARBA" id="ARBA00022516"/>
    </source>
</evidence>
<dbReference type="InterPro" id="IPR045034">
    <property type="entry name" value="O-acyltransferase_WSD1-like"/>
</dbReference>
<dbReference type="Proteomes" id="UP001149140">
    <property type="component" value="Unassembled WGS sequence"/>
</dbReference>
<comment type="pathway">
    <text evidence="1 11">Glycerolipid metabolism; triacylglycerol biosynthesis.</text>
</comment>
<dbReference type="GO" id="GO:0004144">
    <property type="term" value="F:diacylglycerol O-acyltransferase activity"/>
    <property type="evidence" value="ECO:0007669"/>
    <property type="project" value="UniProtKB-EC"/>
</dbReference>
<evidence type="ECO:0000256" key="9">
    <source>
        <dbReference type="ARBA" id="ARBA00023315"/>
    </source>
</evidence>
<name>A0A9X3N1G9_9ACTN</name>
<dbReference type="NCBIfam" id="TIGR02946">
    <property type="entry name" value="acyl_WS_DGAT"/>
    <property type="match status" value="1"/>
</dbReference>
<dbReference type="GO" id="GO:0005886">
    <property type="term" value="C:plasma membrane"/>
    <property type="evidence" value="ECO:0007669"/>
    <property type="project" value="TreeGrafter"/>
</dbReference>
<evidence type="ECO:0000256" key="3">
    <source>
        <dbReference type="ARBA" id="ARBA00009587"/>
    </source>
</evidence>
<dbReference type="PANTHER" id="PTHR31650">
    <property type="entry name" value="O-ACYLTRANSFERASE (WSD1-LIKE) FAMILY PROTEIN"/>
    <property type="match status" value="1"/>
</dbReference>
<evidence type="ECO:0000256" key="10">
    <source>
        <dbReference type="ARBA" id="ARBA00048109"/>
    </source>
</evidence>
<dbReference type="Pfam" id="PF03007">
    <property type="entry name" value="WS_DGAT_cat"/>
    <property type="match status" value="1"/>
</dbReference>
<keyword evidence="7 11" id="KW-0319">Glycerol metabolism</keyword>
<evidence type="ECO:0000256" key="7">
    <source>
        <dbReference type="ARBA" id="ARBA00022798"/>
    </source>
</evidence>
<evidence type="ECO:0000256" key="4">
    <source>
        <dbReference type="ARBA" id="ARBA00013244"/>
    </source>
</evidence>
<evidence type="ECO:0000256" key="8">
    <source>
        <dbReference type="ARBA" id="ARBA00023098"/>
    </source>
</evidence>
<evidence type="ECO:0000313" key="15">
    <source>
        <dbReference type="Proteomes" id="UP001149140"/>
    </source>
</evidence>
<comment type="pathway">
    <text evidence="2">Lipid metabolism.</text>
</comment>
<dbReference type="Pfam" id="PF06974">
    <property type="entry name" value="WS_DGAT_C"/>
    <property type="match status" value="1"/>
</dbReference>
<keyword evidence="15" id="KW-1185">Reference proteome</keyword>
<keyword evidence="6 11" id="KW-0808">Transferase</keyword>
<evidence type="ECO:0000256" key="2">
    <source>
        <dbReference type="ARBA" id="ARBA00005189"/>
    </source>
</evidence>
<dbReference type="InterPro" id="IPR009721">
    <property type="entry name" value="O-acyltransferase_WSD1_C"/>
</dbReference>
<keyword evidence="5 11" id="KW-0444">Lipid biosynthesis</keyword>
<proteinExistence type="inferred from homology"/>
<dbReference type="GO" id="GO:0001666">
    <property type="term" value="P:response to hypoxia"/>
    <property type="evidence" value="ECO:0007669"/>
    <property type="project" value="TreeGrafter"/>
</dbReference>
<gene>
    <name evidence="14" type="ORF">OM076_32280</name>
</gene>
<dbReference type="PANTHER" id="PTHR31650:SF1">
    <property type="entry name" value="WAX ESTER SYNTHASE_DIACYLGLYCEROL ACYLTRANSFERASE 4-RELATED"/>
    <property type="match status" value="1"/>
</dbReference>
<dbReference type="GO" id="GO:0071731">
    <property type="term" value="P:response to nitric oxide"/>
    <property type="evidence" value="ECO:0007669"/>
    <property type="project" value="TreeGrafter"/>
</dbReference>
<dbReference type="EC" id="2.3.1.20" evidence="4 11"/>
<dbReference type="SUPFAM" id="SSF52777">
    <property type="entry name" value="CoA-dependent acyltransferases"/>
    <property type="match status" value="1"/>
</dbReference>
<comment type="similarity">
    <text evidence="3 11">Belongs to the long-chain O-acyltransferase family.</text>
</comment>
<evidence type="ECO:0000313" key="14">
    <source>
        <dbReference type="EMBL" id="MDA0164992.1"/>
    </source>
</evidence>
<evidence type="ECO:0000256" key="6">
    <source>
        <dbReference type="ARBA" id="ARBA00022679"/>
    </source>
</evidence>
<evidence type="ECO:0000259" key="12">
    <source>
        <dbReference type="Pfam" id="PF03007"/>
    </source>
</evidence>
<reference evidence="14" key="1">
    <citation type="submission" date="2022-10" db="EMBL/GenBank/DDBJ databases">
        <title>The WGS of Solirubrobacter ginsenosidimutans DSM 21036.</title>
        <authorList>
            <person name="Jiang Z."/>
        </authorList>
    </citation>
    <scope>NUCLEOTIDE SEQUENCE</scope>
    <source>
        <strain evidence="14">DSM 21036</strain>
    </source>
</reference>
<keyword evidence="8 11" id="KW-0443">Lipid metabolism</keyword>
<organism evidence="14 15">
    <name type="scientific">Solirubrobacter ginsenosidimutans</name>
    <dbReference type="NCBI Taxonomy" id="490573"/>
    <lineage>
        <taxon>Bacteria</taxon>
        <taxon>Bacillati</taxon>
        <taxon>Actinomycetota</taxon>
        <taxon>Thermoleophilia</taxon>
        <taxon>Solirubrobacterales</taxon>
        <taxon>Solirubrobacteraceae</taxon>
        <taxon>Solirubrobacter</taxon>
    </lineage>
</organism>
<dbReference type="GO" id="GO:0006071">
    <property type="term" value="P:glycerol metabolic process"/>
    <property type="evidence" value="ECO:0007669"/>
    <property type="project" value="UniProtKB-KW"/>
</dbReference>
<evidence type="ECO:0000256" key="1">
    <source>
        <dbReference type="ARBA" id="ARBA00004771"/>
    </source>
</evidence>